<dbReference type="PROSITE" id="PS50206">
    <property type="entry name" value="RHODANESE_3"/>
    <property type="match status" value="1"/>
</dbReference>
<dbReference type="SUPFAM" id="SSF52540">
    <property type="entry name" value="P-loop containing nucleoside triphosphate hydrolases"/>
    <property type="match status" value="1"/>
</dbReference>
<accession>A0A7R9C3N9</accession>
<dbReference type="PANTHER" id="PTHR39338">
    <property type="entry name" value="BLL5662 PROTEIN-RELATED"/>
    <property type="match status" value="1"/>
</dbReference>
<dbReference type="OrthoDB" id="566238at2759"/>
<evidence type="ECO:0000313" key="3">
    <source>
        <dbReference type="Proteomes" id="UP000678499"/>
    </source>
</evidence>
<dbReference type="AlphaFoldDB" id="A0A7R9C3N9"/>
<dbReference type="EMBL" id="CAJPEX010015145">
    <property type="protein sequence ID" value="CAG0925616.1"/>
    <property type="molecule type" value="Genomic_DNA"/>
</dbReference>
<name>A0A7R9C3N9_9CRUS</name>
<dbReference type="SUPFAM" id="SSF52821">
    <property type="entry name" value="Rhodanese/Cell cycle control phosphatase"/>
    <property type="match status" value="1"/>
</dbReference>
<evidence type="ECO:0000313" key="2">
    <source>
        <dbReference type="EMBL" id="CAD7285464.1"/>
    </source>
</evidence>
<dbReference type="Pfam" id="PF00581">
    <property type="entry name" value="Rhodanese"/>
    <property type="match status" value="1"/>
</dbReference>
<dbReference type="InterPro" id="IPR036873">
    <property type="entry name" value="Rhodanese-like_dom_sf"/>
</dbReference>
<organism evidence="2">
    <name type="scientific">Notodromas monacha</name>
    <dbReference type="NCBI Taxonomy" id="399045"/>
    <lineage>
        <taxon>Eukaryota</taxon>
        <taxon>Metazoa</taxon>
        <taxon>Ecdysozoa</taxon>
        <taxon>Arthropoda</taxon>
        <taxon>Crustacea</taxon>
        <taxon>Oligostraca</taxon>
        <taxon>Ostracoda</taxon>
        <taxon>Podocopa</taxon>
        <taxon>Podocopida</taxon>
        <taxon>Cypridocopina</taxon>
        <taxon>Cypridoidea</taxon>
        <taxon>Cyprididae</taxon>
        <taxon>Notodromas</taxon>
    </lineage>
</organism>
<dbReference type="InterPro" id="IPR027417">
    <property type="entry name" value="P-loop_NTPase"/>
</dbReference>
<dbReference type="Proteomes" id="UP000678499">
    <property type="component" value="Unassembled WGS sequence"/>
</dbReference>
<evidence type="ECO:0000259" key="1">
    <source>
        <dbReference type="PROSITE" id="PS50206"/>
    </source>
</evidence>
<reference evidence="2" key="1">
    <citation type="submission" date="2020-11" db="EMBL/GenBank/DDBJ databases">
        <authorList>
            <person name="Tran Van P."/>
        </authorList>
    </citation>
    <scope>NUCLEOTIDE SEQUENCE</scope>
</reference>
<proteinExistence type="predicted"/>
<sequence>MLMDVGGSMGGYIQMCEDLFSAAKTEFKHLEYYYFHNCVYDKVWKDNRLRLNETIPLEEIIHKYNSDYKLIYVGDASMASYEITSVGGAIDFYNEGEPGTGKTLLAFEVAKALGKPMHTWHVKSTTKAQQDLNEIIHHATLLDVREPAELDSDGDVPGAINIPLGSIPDHLEEIESMPRPLVIFCRSGNRSGQAIAFLESQGQTDMHNGGGFMDVLDLLED</sequence>
<dbReference type="SMART" id="SM00450">
    <property type="entry name" value="RHOD"/>
    <property type="match status" value="1"/>
</dbReference>
<dbReference type="EMBL" id="OA897182">
    <property type="protein sequence ID" value="CAD7285464.1"/>
    <property type="molecule type" value="Genomic_DNA"/>
</dbReference>
<keyword evidence="3" id="KW-1185">Reference proteome</keyword>
<dbReference type="InterPro" id="IPR001763">
    <property type="entry name" value="Rhodanese-like_dom"/>
</dbReference>
<dbReference type="PANTHER" id="PTHR39338:SF7">
    <property type="entry name" value="BLL6692 PROTEIN"/>
    <property type="match status" value="1"/>
</dbReference>
<feature type="domain" description="Rhodanese" evidence="1">
    <location>
        <begin position="135"/>
        <end position="220"/>
    </location>
</feature>
<dbReference type="Gene3D" id="3.40.250.10">
    <property type="entry name" value="Rhodanese-like domain"/>
    <property type="match status" value="1"/>
</dbReference>
<protein>
    <recommendedName>
        <fullName evidence="1">Rhodanese domain-containing protein</fullName>
    </recommendedName>
</protein>
<dbReference type="CDD" id="cd00158">
    <property type="entry name" value="RHOD"/>
    <property type="match status" value="1"/>
</dbReference>
<gene>
    <name evidence="2" type="ORF">NMOB1V02_LOCUS13066</name>
</gene>